<dbReference type="BioCyc" id="AMAC1300253:G12YX-3634-MONOMER"/>
<evidence type="ECO:0000313" key="2">
    <source>
        <dbReference type="Proteomes" id="UP000014909"/>
    </source>
</evidence>
<gene>
    <name evidence="1" type="ORF">I633_22836</name>
</gene>
<accession>S5AIH9</accession>
<organism evidence="1 2">
    <name type="scientific">Alteromonas mediterranea 615</name>
    <dbReference type="NCBI Taxonomy" id="1300253"/>
    <lineage>
        <taxon>Bacteria</taxon>
        <taxon>Pseudomonadati</taxon>
        <taxon>Pseudomonadota</taxon>
        <taxon>Gammaproteobacteria</taxon>
        <taxon>Alteromonadales</taxon>
        <taxon>Alteromonadaceae</taxon>
        <taxon>Alteromonas/Salinimonas group</taxon>
        <taxon>Alteromonas</taxon>
    </lineage>
</organism>
<dbReference type="EMBL" id="CP004847">
    <property type="protein sequence ID" value="AGP79987.1"/>
    <property type="molecule type" value="Genomic_DNA"/>
</dbReference>
<reference evidence="1 2" key="1">
    <citation type="journal article" date="2013" name="Genome Biol. Evol.">
        <title>Genomic Diversity of "Deep Ecotype" Alteromonas macleodii Isolates: Evidence for Pan-Mediterranean Clonal Frames.</title>
        <authorList>
            <person name="Lopez-Perez M."/>
            <person name="Gonzaga A."/>
            <person name="Rodriguez-Valera F."/>
        </authorList>
    </citation>
    <scope>NUCLEOTIDE SEQUENCE [LARGE SCALE GENOMIC DNA]</scope>
    <source>
        <strain evidence="2">'English Channel 615'</strain>
        <plasmid evidence="2">Plasmid</plasmid>
    </source>
</reference>
<dbReference type="AlphaFoldDB" id="S5AIH9"/>
<name>S5AIH9_9ALTE</name>
<dbReference type="Proteomes" id="UP000014909">
    <property type="component" value="Plasmid unnamed"/>
</dbReference>
<proteinExistence type="predicted"/>
<dbReference type="KEGG" id="amh:I633_22836"/>
<dbReference type="HOGENOM" id="CLU_2128209_0_0_6"/>
<evidence type="ECO:0000313" key="1">
    <source>
        <dbReference type="EMBL" id="AGP79987.1"/>
    </source>
</evidence>
<sequence>MSSLSWRTADTDESITTEYSPRGALPAKMVWVEGGVLHTKVEYHYRGRGDFGGVNFCALIDRLNGGSGDKAKGICCLVSIEMKIKPELSNEPMQTALSFLDWFLCAGVERPVM</sequence>
<geneLocation type="plasmid" evidence="1">
    <name>unnamed</name>
</geneLocation>
<protein>
    <submittedName>
        <fullName evidence="1">Uncharacterized protein</fullName>
    </submittedName>
</protein>
<keyword evidence="1" id="KW-0614">Plasmid</keyword>